<feature type="compositionally biased region" description="Low complexity" evidence="6">
    <location>
        <begin position="338"/>
        <end position="348"/>
    </location>
</feature>
<dbReference type="GO" id="GO:0043124">
    <property type="term" value="P:negative regulation of canonical NF-kappaB signal transduction"/>
    <property type="evidence" value="ECO:0007669"/>
    <property type="project" value="InterPro"/>
</dbReference>
<dbReference type="HOGENOM" id="CLU_043194_1_1_1"/>
<organism evidence="7 8">
    <name type="scientific">Eutypa lata (strain UCR-EL1)</name>
    <name type="common">Grapevine dieback disease fungus</name>
    <name type="synonym">Eutypa armeniacae</name>
    <dbReference type="NCBI Taxonomy" id="1287681"/>
    <lineage>
        <taxon>Eukaryota</taxon>
        <taxon>Fungi</taxon>
        <taxon>Dikarya</taxon>
        <taxon>Ascomycota</taxon>
        <taxon>Pezizomycotina</taxon>
        <taxon>Sordariomycetes</taxon>
        <taxon>Xylariomycetidae</taxon>
        <taxon>Xylariales</taxon>
        <taxon>Diatrypaceae</taxon>
        <taxon>Eutypa</taxon>
    </lineage>
</organism>
<feature type="region of interest" description="Disordered" evidence="6">
    <location>
        <begin position="332"/>
        <end position="411"/>
    </location>
</feature>
<feature type="compositionally biased region" description="Basic and acidic residues" evidence="6">
    <location>
        <begin position="86"/>
        <end position="105"/>
    </location>
</feature>
<keyword evidence="2" id="KW-0597">Phosphoprotein</keyword>
<evidence type="ECO:0000313" key="7">
    <source>
        <dbReference type="EMBL" id="EMR70591.1"/>
    </source>
</evidence>
<keyword evidence="8" id="KW-1185">Reference proteome</keyword>
<dbReference type="STRING" id="1287681.M7TKX7"/>
<feature type="region of interest" description="Disordered" evidence="6">
    <location>
        <begin position="1"/>
        <end position="193"/>
    </location>
</feature>
<dbReference type="InterPro" id="IPR038753">
    <property type="entry name" value="NFKBIL1"/>
</dbReference>
<evidence type="ECO:0000256" key="1">
    <source>
        <dbReference type="ARBA" id="ARBA00004123"/>
    </source>
</evidence>
<feature type="compositionally biased region" description="Gly residues" evidence="6">
    <location>
        <begin position="349"/>
        <end position="358"/>
    </location>
</feature>
<dbReference type="PANTHER" id="PTHR15263:SF1">
    <property type="entry name" value="NF-KAPPA-B INHIBITOR-LIKE PROTEIN 1"/>
    <property type="match status" value="1"/>
</dbReference>
<dbReference type="OrthoDB" id="412109at2759"/>
<feature type="compositionally biased region" description="Low complexity" evidence="6">
    <location>
        <begin position="232"/>
        <end position="242"/>
    </location>
</feature>
<dbReference type="eggNOG" id="ENOG502RZ7A">
    <property type="taxonomic scope" value="Eukaryota"/>
</dbReference>
<dbReference type="GO" id="GO:0005634">
    <property type="term" value="C:nucleus"/>
    <property type="evidence" value="ECO:0007669"/>
    <property type="project" value="UniProtKB-SubCell"/>
</dbReference>
<reference evidence="8" key="1">
    <citation type="journal article" date="2013" name="Genome Announc.">
        <title>Draft genome sequence of the grapevine dieback fungus Eutypa lata UCR-EL1.</title>
        <authorList>
            <person name="Blanco-Ulate B."/>
            <person name="Rolshausen P.E."/>
            <person name="Cantu D."/>
        </authorList>
    </citation>
    <scope>NUCLEOTIDE SEQUENCE [LARGE SCALE GENOMIC DNA]</scope>
    <source>
        <strain evidence="8">UCR-EL1</strain>
    </source>
</reference>
<evidence type="ECO:0000256" key="6">
    <source>
        <dbReference type="SAM" id="MobiDB-lite"/>
    </source>
</evidence>
<feature type="compositionally biased region" description="Basic and acidic residues" evidence="6">
    <location>
        <begin position="272"/>
        <end position="313"/>
    </location>
</feature>
<dbReference type="EMBL" id="KB705830">
    <property type="protein sequence ID" value="EMR70591.1"/>
    <property type="molecule type" value="Genomic_DNA"/>
</dbReference>
<dbReference type="KEGG" id="ela:UCREL1_2384"/>
<feature type="compositionally biased region" description="Pro residues" evidence="6">
    <location>
        <begin position="35"/>
        <end position="50"/>
    </location>
</feature>
<keyword evidence="4" id="KW-0040">ANK repeat</keyword>
<evidence type="ECO:0000313" key="8">
    <source>
        <dbReference type="Proteomes" id="UP000012174"/>
    </source>
</evidence>
<evidence type="ECO:0000256" key="2">
    <source>
        <dbReference type="ARBA" id="ARBA00022553"/>
    </source>
</evidence>
<gene>
    <name evidence="7" type="ORF">UCREL1_2384</name>
</gene>
<protein>
    <submittedName>
        <fullName evidence="7">Uncharacterized protein</fullName>
    </submittedName>
</protein>
<feature type="compositionally biased region" description="Basic residues" evidence="6">
    <location>
        <begin position="162"/>
        <end position="178"/>
    </location>
</feature>
<feature type="compositionally biased region" description="Basic and acidic residues" evidence="6">
    <location>
        <begin position="400"/>
        <end position="411"/>
    </location>
</feature>
<feature type="compositionally biased region" description="Basic residues" evidence="6">
    <location>
        <begin position="65"/>
        <end position="85"/>
    </location>
</feature>
<evidence type="ECO:0000256" key="5">
    <source>
        <dbReference type="ARBA" id="ARBA00023242"/>
    </source>
</evidence>
<comment type="subcellular location">
    <subcellularLocation>
        <location evidence="1">Nucleus</location>
    </subcellularLocation>
</comment>
<proteinExistence type="predicted"/>
<name>M7TKX7_EUTLA</name>
<feature type="region of interest" description="Disordered" evidence="6">
    <location>
        <begin position="222"/>
        <end position="253"/>
    </location>
</feature>
<feature type="compositionally biased region" description="Basic and acidic residues" evidence="6">
    <location>
        <begin position="146"/>
        <end position="161"/>
    </location>
</feature>
<keyword evidence="5" id="KW-0539">Nucleus</keyword>
<feature type="region of interest" description="Disordered" evidence="6">
    <location>
        <begin position="272"/>
        <end position="319"/>
    </location>
</feature>
<dbReference type="OMA" id="NDADMAW"/>
<feature type="compositionally biased region" description="Basic residues" evidence="6">
    <location>
        <begin position="127"/>
        <end position="138"/>
    </location>
</feature>
<dbReference type="Proteomes" id="UP000012174">
    <property type="component" value="Unassembled WGS sequence"/>
</dbReference>
<dbReference type="AlphaFoldDB" id="M7TKX7"/>
<dbReference type="PANTHER" id="PTHR15263">
    <property type="entry name" value="I-KAPPA-B-LIKE PROTEIN IKBL"/>
    <property type="match status" value="1"/>
</dbReference>
<sequence length="495" mass="56903">MTTAPPSPKRRHILSSINPDRPSIAEYGTEIPESAAPPAPAPGSPPPPPLNANGDAIDMPEAQQRKKSKFRFKSKHSSSHRSSRHRDRDRDQDRYRDQDRDRSQELEDGDDGGGGGGDRNEDDSTSTRRHHHRRRRHHNDNQGNDDVNKDHHHDDDNDDNNHHRHKRRRRHRHHRSRTRSPTPPNPYDPAPLSPEAAFRASLFDAMADDEGAAYWEGVYGQPMHVYSRGGSNTNPNNAQDNNDGSRGNNELNQMDDEEYAAYVRQKMWEKTHEGLLEERARREERKREKDAKEKEARRLTRDMEESLRRGEERKRRRGWRGRWEAYVRAWMEWDDRNNNNNNNKSGGYASSGGGGGEGPAMTSSQDQDQDQDQDQNQGQDERRRRHPLENDADMAWPVESGRRADVRDAEGKTDAVREFFVRGLLDAAEEEEKGGGGGEADFLARLKDERVRWHPDKIQQRLGGRVDDALMRDVTAAFQAVEGLWSDMRVKKKDV</sequence>
<evidence type="ECO:0000256" key="4">
    <source>
        <dbReference type="ARBA" id="ARBA00023043"/>
    </source>
</evidence>
<evidence type="ECO:0000256" key="3">
    <source>
        <dbReference type="ARBA" id="ARBA00022737"/>
    </source>
</evidence>
<accession>M7TKX7</accession>
<feature type="compositionally biased region" description="Pro residues" evidence="6">
    <location>
        <begin position="181"/>
        <end position="192"/>
    </location>
</feature>
<keyword evidence="3" id="KW-0677">Repeat</keyword>